<dbReference type="PROSITE" id="PS50110">
    <property type="entry name" value="RESPONSE_REGULATORY"/>
    <property type="match status" value="1"/>
</dbReference>
<dbReference type="SMART" id="SM00421">
    <property type="entry name" value="HTH_LUXR"/>
    <property type="match status" value="1"/>
</dbReference>
<dbReference type="Proteomes" id="UP000192536">
    <property type="component" value="Unassembled WGS sequence"/>
</dbReference>
<dbReference type="PANTHER" id="PTHR45566">
    <property type="entry name" value="HTH-TYPE TRANSCRIPTIONAL REGULATOR YHJB-RELATED"/>
    <property type="match status" value="1"/>
</dbReference>
<keyword evidence="3 7" id="KW-0238">DNA-binding</keyword>
<protein>
    <submittedName>
        <fullName evidence="7">DNA-binding response regulator</fullName>
    </submittedName>
</protein>
<dbReference type="PRINTS" id="PR00038">
    <property type="entry name" value="HTHLUXR"/>
</dbReference>
<dbReference type="Pfam" id="PF00072">
    <property type="entry name" value="Response_reg"/>
    <property type="match status" value="1"/>
</dbReference>
<evidence type="ECO:0000313" key="7">
    <source>
        <dbReference type="EMBL" id="ORJ26591.1"/>
    </source>
</evidence>
<dbReference type="SUPFAM" id="SSF46894">
    <property type="entry name" value="C-terminal effector domain of the bipartite response regulators"/>
    <property type="match status" value="1"/>
</dbReference>
<dbReference type="GeneID" id="93564585"/>
<evidence type="ECO:0000256" key="3">
    <source>
        <dbReference type="ARBA" id="ARBA00023125"/>
    </source>
</evidence>
<feature type="domain" description="Response regulatory" evidence="6">
    <location>
        <begin position="3"/>
        <end position="124"/>
    </location>
</feature>
<organism evidence="7 8">
    <name type="scientific">Rouxiella badensis</name>
    <dbReference type="NCBI Taxonomy" id="1646377"/>
    <lineage>
        <taxon>Bacteria</taxon>
        <taxon>Pseudomonadati</taxon>
        <taxon>Pseudomonadota</taxon>
        <taxon>Gammaproteobacteria</taxon>
        <taxon>Enterobacterales</taxon>
        <taxon>Yersiniaceae</taxon>
        <taxon>Rouxiella</taxon>
    </lineage>
</organism>
<comment type="caution">
    <text evidence="7">The sequence shown here is derived from an EMBL/GenBank/DDBJ whole genome shotgun (WGS) entry which is preliminary data.</text>
</comment>
<dbReference type="InterPro" id="IPR036388">
    <property type="entry name" value="WH-like_DNA-bd_sf"/>
</dbReference>
<gene>
    <name evidence="7" type="ORF">BS640_05575</name>
</gene>
<dbReference type="PANTHER" id="PTHR45566:SF1">
    <property type="entry name" value="HTH-TYPE TRANSCRIPTIONAL REGULATOR YHJB-RELATED"/>
    <property type="match status" value="1"/>
</dbReference>
<proteinExistence type="predicted"/>
<dbReference type="STRING" id="1646377.BS640_05575"/>
<evidence type="ECO:0000256" key="1">
    <source>
        <dbReference type="ARBA" id="ARBA00022553"/>
    </source>
</evidence>
<reference evidence="7 8" key="1">
    <citation type="journal article" date="2017" name="Int. J. Syst. Evol. Microbiol.">
        <title>Rouxiella badensis sp. nov. and Rouxiella silvae sp. nov. isolated from peat bog soil in Germany and emendation of the genus description.</title>
        <authorList>
            <person name="Le Fleche-Mateos A."/>
            <person name="Kugler J.H."/>
            <person name="Hansen S.H."/>
            <person name="Syldatk C."/>
            <person name="Hausmann R."/>
            <person name="Lomprez F."/>
            <person name="Vandenbogaert M."/>
            <person name="Manuguerra J.C."/>
            <person name="Grimont P.A."/>
        </authorList>
    </citation>
    <scope>NUCLEOTIDE SEQUENCE [LARGE SCALE GENOMIC DNA]</scope>
    <source>
        <strain evidence="7 8">DSM 100043</strain>
    </source>
</reference>
<dbReference type="CDD" id="cd06170">
    <property type="entry name" value="LuxR_C_like"/>
    <property type="match status" value="1"/>
</dbReference>
<accession>A0A1X0WIK8</accession>
<evidence type="ECO:0000256" key="2">
    <source>
        <dbReference type="ARBA" id="ARBA00023012"/>
    </source>
</evidence>
<dbReference type="Gene3D" id="3.40.50.2300">
    <property type="match status" value="1"/>
</dbReference>
<dbReference type="AlphaFoldDB" id="A0A1X0WIK8"/>
<evidence type="ECO:0000259" key="5">
    <source>
        <dbReference type="PROSITE" id="PS50043"/>
    </source>
</evidence>
<dbReference type="InterPro" id="IPR016032">
    <property type="entry name" value="Sig_transdc_resp-reg_C-effctor"/>
</dbReference>
<dbReference type="InterPro" id="IPR058245">
    <property type="entry name" value="NreC/VraR/RcsB-like_REC"/>
</dbReference>
<evidence type="ECO:0000256" key="4">
    <source>
        <dbReference type="PROSITE-ProRule" id="PRU00169"/>
    </source>
</evidence>
<evidence type="ECO:0000259" key="6">
    <source>
        <dbReference type="PROSITE" id="PS50110"/>
    </source>
</evidence>
<keyword evidence="8" id="KW-1185">Reference proteome</keyword>
<dbReference type="Pfam" id="PF00196">
    <property type="entry name" value="GerE"/>
    <property type="match status" value="1"/>
</dbReference>
<dbReference type="SMART" id="SM00448">
    <property type="entry name" value="REC"/>
    <property type="match status" value="1"/>
</dbReference>
<sequence length="211" mass="23161">MKTVLIADDHPVYLLGLKSLLETQFARDYTLSGTASNVDELLASLKNAQPDLLLTDLTMPGTQHSDGLHLIQFLRRTYPSLPIIVISVLSNQAIANLMLNSGVVAVINKQSLSTELNACLKALALGQSLTRTRKTQGLKNLADDSHAHNVPISPKETEVLRLMKQGQTVNQVAQILHRSKQTISGQKKSAMHKLGLTTDADLYEYLLKIEL</sequence>
<dbReference type="GO" id="GO:0006355">
    <property type="term" value="P:regulation of DNA-templated transcription"/>
    <property type="evidence" value="ECO:0007669"/>
    <property type="project" value="InterPro"/>
</dbReference>
<dbReference type="RefSeq" id="WP_017490240.1">
    <property type="nucleotide sequence ID" value="NZ_CP114062.1"/>
</dbReference>
<dbReference type="GO" id="GO:0000160">
    <property type="term" value="P:phosphorelay signal transduction system"/>
    <property type="evidence" value="ECO:0007669"/>
    <property type="project" value="InterPro"/>
</dbReference>
<feature type="modified residue" description="4-aspartylphosphate" evidence="4">
    <location>
        <position position="56"/>
    </location>
</feature>
<dbReference type="CDD" id="cd17535">
    <property type="entry name" value="REC_NarL-like"/>
    <property type="match status" value="1"/>
</dbReference>
<dbReference type="InterPro" id="IPR051015">
    <property type="entry name" value="EvgA-like"/>
</dbReference>
<evidence type="ECO:0000313" key="8">
    <source>
        <dbReference type="Proteomes" id="UP000192536"/>
    </source>
</evidence>
<dbReference type="InterPro" id="IPR011006">
    <property type="entry name" value="CheY-like_superfamily"/>
</dbReference>
<dbReference type="PROSITE" id="PS00622">
    <property type="entry name" value="HTH_LUXR_1"/>
    <property type="match status" value="1"/>
</dbReference>
<keyword evidence="1 4" id="KW-0597">Phosphoprotein</keyword>
<dbReference type="EMBL" id="MRWE01000006">
    <property type="protein sequence ID" value="ORJ26591.1"/>
    <property type="molecule type" value="Genomic_DNA"/>
</dbReference>
<dbReference type="SUPFAM" id="SSF52172">
    <property type="entry name" value="CheY-like"/>
    <property type="match status" value="1"/>
</dbReference>
<dbReference type="GO" id="GO:0003677">
    <property type="term" value="F:DNA binding"/>
    <property type="evidence" value="ECO:0007669"/>
    <property type="project" value="UniProtKB-KW"/>
</dbReference>
<feature type="domain" description="HTH luxR-type" evidence="5">
    <location>
        <begin position="145"/>
        <end position="210"/>
    </location>
</feature>
<name>A0A1X0WIK8_9GAMM</name>
<dbReference type="InterPro" id="IPR001789">
    <property type="entry name" value="Sig_transdc_resp-reg_receiver"/>
</dbReference>
<dbReference type="PROSITE" id="PS50043">
    <property type="entry name" value="HTH_LUXR_2"/>
    <property type="match status" value="1"/>
</dbReference>
<dbReference type="InterPro" id="IPR000792">
    <property type="entry name" value="Tscrpt_reg_LuxR_C"/>
</dbReference>
<keyword evidence="2" id="KW-0902">Two-component regulatory system</keyword>
<dbReference type="Gene3D" id="1.10.10.10">
    <property type="entry name" value="Winged helix-like DNA-binding domain superfamily/Winged helix DNA-binding domain"/>
    <property type="match status" value="1"/>
</dbReference>